<dbReference type="AlphaFoldDB" id="A0A176YXW8"/>
<dbReference type="EMBL" id="LUUB01000039">
    <property type="protein sequence ID" value="OAF12633.1"/>
    <property type="molecule type" value="Genomic_DNA"/>
</dbReference>
<keyword evidence="2" id="KW-1185">Reference proteome</keyword>
<gene>
    <name evidence="1" type="ORF">AYJ54_46105</name>
</gene>
<accession>A0A176YXW8</accession>
<organism evidence="1 2">
    <name type="scientific">Bradyrhizobium centrolobii</name>
    <dbReference type="NCBI Taxonomy" id="1505087"/>
    <lineage>
        <taxon>Bacteria</taxon>
        <taxon>Pseudomonadati</taxon>
        <taxon>Pseudomonadota</taxon>
        <taxon>Alphaproteobacteria</taxon>
        <taxon>Hyphomicrobiales</taxon>
        <taxon>Nitrobacteraceae</taxon>
        <taxon>Bradyrhizobium</taxon>
    </lineage>
</organism>
<evidence type="ECO:0000313" key="1">
    <source>
        <dbReference type="EMBL" id="OAF12633.1"/>
    </source>
</evidence>
<sequence length="75" mass="8446">MAREAGCTPQQIATITGHSLKTVMLILERYLARTRGLAEQAIFNFEHSPRTKFANRLQTSTAKATGRKEKRDAKQ</sequence>
<evidence type="ECO:0000313" key="2">
    <source>
        <dbReference type="Proteomes" id="UP000076959"/>
    </source>
</evidence>
<comment type="caution">
    <text evidence="1">The sequence shown here is derived from an EMBL/GenBank/DDBJ whole genome shotgun (WGS) entry which is preliminary data.</text>
</comment>
<proteinExistence type="predicted"/>
<name>A0A176YXW8_9BRAD</name>
<dbReference type="Proteomes" id="UP000076959">
    <property type="component" value="Unassembled WGS sequence"/>
</dbReference>
<dbReference type="STRING" id="1505087.AYJ54_46105"/>
<protein>
    <submittedName>
        <fullName evidence="1">Integrase</fullName>
    </submittedName>
</protein>
<reference evidence="1 2" key="1">
    <citation type="submission" date="2016-03" db="EMBL/GenBank/DDBJ databases">
        <title>Draft Genome Sequence of the Strain BR 10245 (Bradyrhizobium sp.) isolated from nodules of Centrolobium paraense.</title>
        <authorList>
            <person name="Simoes-Araujo J.L.Sr."/>
            <person name="Barauna A.C."/>
            <person name="Silva K."/>
            <person name="Zilli J.E."/>
        </authorList>
    </citation>
    <scope>NUCLEOTIDE SEQUENCE [LARGE SCALE GENOMIC DNA]</scope>
    <source>
        <strain evidence="1 2">BR 10245</strain>
    </source>
</reference>